<accession>A0A067QXC5</accession>
<dbReference type="Gene3D" id="1.10.238.20">
    <property type="entry name" value="Pheromone/general odorant binding protein domain"/>
    <property type="match status" value="1"/>
</dbReference>
<protein>
    <submittedName>
        <fullName evidence="2">Uncharacterized protein</fullName>
    </submittedName>
</protein>
<keyword evidence="3" id="KW-1185">Reference proteome</keyword>
<feature type="chain" id="PRO_5001644519" evidence="1">
    <location>
        <begin position="22"/>
        <end position="146"/>
    </location>
</feature>
<dbReference type="AlphaFoldDB" id="A0A067QXC5"/>
<dbReference type="GO" id="GO:0005549">
    <property type="term" value="F:odorant binding"/>
    <property type="evidence" value="ECO:0007669"/>
    <property type="project" value="InterPro"/>
</dbReference>
<dbReference type="SUPFAM" id="SSF47565">
    <property type="entry name" value="Insect pheromone/odorant-binding proteins"/>
    <property type="match status" value="1"/>
</dbReference>
<reference evidence="2 3" key="1">
    <citation type="journal article" date="2014" name="Nat. Commun.">
        <title>Molecular traces of alternative social organization in a termite genome.</title>
        <authorList>
            <person name="Terrapon N."/>
            <person name="Li C."/>
            <person name="Robertson H.M."/>
            <person name="Ji L."/>
            <person name="Meng X."/>
            <person name="Booth W."/>
            <person name="Chen Z."/>
            <person name="Childers C.P."/>
            <person name="Glastad K.M."/>
            <person name="Gokhale K."/>
            <person name="Gowin J."/>
            <person name="Gronenberg W."/>
            <person name="Hermansen R.A."/>
            <person name="Hu H."/>
            <person name="Hunt B.G."/>
            <person name="Huylmans A.K."/>
            <person name="Khalil S.M."/>
            <person name="Mitchell R.D."/>
            <person name="Munoz-Torres M.C."/>
            <person name="Mustard J.A."/>
            <person name="Pan H."/>
            <person name="Reese J.T."/>
            <person name="Scharf M.E."/>
            <person name="Sun F."/>
            <person name="Vogel H."/>
            <person name="Xiao J."/>
            <person name="Yang W."/>
            <person name="Yang Z."/>
            <person name="Yang Z."/>
            <person name="Zhou J."/>
            <person name="Zhu J."/>
            <person name="Brent C.S."/>
            <person name="Elsik C.G."/>
            <person name="Goodisman M.A."/>
            <person name="Liberles D.A."/>
            <person name="Roe R.M."/>
            <person name="Vargo E.L."/>
            <person name="Vilcinskas A."/>
            <person name="Wang J."/>
            <person name="Bornberg-Bauer E."/>
            <person name="Korb J."/>
            <person name="Zhang G."/>
            <person name="Liebig J."/>
        </authorList>
    </citation>
    <scope>NUCLEOTIDE SEQUENCE [LARGE SCALE GENOMIC DNA]</scope>
    <source>
        <tissue evidence="2">Whole organism</tissue>
    </source>
</reference>
<evidence type="ECO:0000313" key="3">
    <source>
        <dbReference type="Proteomes" id="UP000027135"/>
    </source>
</evidence>
<dbReference type="InterPro" id="IPR036728">
    <property type="entry name" value="PBP_GOBP_sf"/>
</dbReference>
<dbReference type="Proteomes" id="UP000027135">
    <property type="component" value="Unassembled WGS sequence"/>
</dbReference>
<name>A0A067QXC5_ZOONE</name>
<organism evidence="2 3">
    <name type="scientific">Zootermopsis nevadensis</name>
    <name type="common">Dampwood termite</name>
    <dbReference type="NCBI Taxonomy" id="136037"/>
    <lineage>
        <taxon>Eukaryota</taxon>
        <taxon>Metazoa</taxon>
        <taxon>Ecdysozoa</taxon>
        <taxon>Arthropoda</taxon>
        <taxon>Hexapoda</taxon>
        <taxon>Insecta</taxon>
        <taxon>Pterygota</taxon>
        <taxon>Neoptera</taxon>
        <taxon>Polyneoptera</taxon>
        <taxon>Dictyoptera</taxon>
        <taxon>Blattodea</taxon>
        <taxon>Blattoidea</taxon>
        <taxon>Termitoidae</taxon>
        <taxon>Termopsidae</taxon>
        <taxon>Zootermopsis</taxon>
    </lineage>
</organism>
<keyword evidence="1" id="KW-0732">Signal</keyword>
<dbReference type="FunCoup" id="A0A067QXC5">
    <property type="interactions" value="56"/>
</dbReference>
<sequence length="146" mass="16908">MELKTSFVTFVIIFCLPKVVPQSSDYNDEDFNIKAKNCQHEYGLTDGEFDEFMKRPDLPKEEPVESRRCFAECILTVENVMKDGKMDEDAIVKFVKESIEKRGGKLEEEKFRNGISACIKQSGTGKCMSGYNSWICIMRFLTEYRQ</sequence>
<dbReference type="InParanoid" id="A0A067QXC5"/>
<gene>
    <name evidence="2" type="ORF">L798_10946</name>
</gene>
<dbReference type="OrthoDB" id="7665616at2759"/>
<dbReference type="CDD" id="cd23992">
    <property type="entry name" value="PBP_GOBP"/>
    <property type="match status" value="1"/>
</dbReference>
<dbReference type="InterPro" id="IPR006170">
    <property type="entry name" value="PBP/GOBP"/>
</dbReference>
<dbReference type="Pfam" id="PF01395">
    <property type="entry name" value="PBP_GOBP"/>
    <property type="match status" value="1"/>
</dbReference>
<feature type="signal peptide" evidence="1">
    <location>
        <begin position="1"/>
        <end position="21"/>
    </location>
</feature>
<dbReference type="EMBL" id="KK852852">
    <property type="protein sequence ID" value="KDR15043.1"/>
    <property type="molecule type" value="Genomic_DNA"/>
</dbReference>
<evidence type="ECO:0000256" key="1">
    <source>
        <dbReference type="SAM" id="SignalP"/>
    </source>
</evidence>
<proteinExistence type="predicted"/>
<evidence type="ECO:0000313" key="2">
    <source>
        <dbReference type="EMBL" id="KDR15043.1"/>
    </source>
</evidence>